<reference evidence="1 2" key="1">
    <citation type="submission" date="2024-10" db="EMBL/GenBank/DDBJ databases">
        <title>Updated reference genomes for cyclostephanoid diatoms.</title>
        <authorList>
            <person name="Roberts W.R."/>
            <person name="Alverson A.J."/>
        </authorList>
    </citation>
    <scope>NUCLEOTIDE SEQUENCE [LARGE SCALE GENOMIC DNA]</scope>
    <source>
        <strain evidence="1 2">AJA276-08</strain>
    </source>
</reference>
<proteinExistence type="predicted"/>
<comment type="caution">
    <text evidence="1">The sequence shown here is derived from an EMBL/GenBank/DDBJ whole genome shotgun (WGS) entry which is preliminary data.</text>
</comment>
<sequence>MDDSHDDMNNNDDDEWEVMDELFFDPVDSTDIQTFYSDESTMDPCTALRIEFGKSADFYGRIVMYSLEVWGLEISK</sequence>
<dbReference type="EMBL" id="JALLAZ020001002">
    <property type="protein sequence ID" value="KAL3782738.1"/>
    <property type="molecule type" value="Genomic_DNA"/>
</dbReference>
<protein>
    <submittedName>
        <fullName evidence="1">Uncharacterized protein</fullName>
    </submittedName>
</protein>
<evidence type="ECO:0000313" key="2">
    <source>
        <dbReference type="Proteomes" id="UP001530315"/>
    </source>
</evidence>
<dbReference type="AlphaFoldDB" id="A0ABD3P4J8"/>
<name>A0ABD3P4J8_9STRA</name>
<organism evidence="1 2">
    <name type="scientific">Stephanodiscus triporus</name>
    <dbReference type="NCBI Taxonomy" id="2934178"/>
    <lineage>
        <taxon>Eukaryota</taxon>
        <taxon>Sar</taxon>
        <taxon>Stramenopiles</taxon>
        <taxon>Ochrophyta</taxon>
        <taxon>Bacillariophyta</taxon>
        <taxon>Coscinodiscophyceae</taxon>
        <taxon>Thalassiosirophycidae</taxon>
        <taxon>Stephanodiscales</taxon>
        <taxon>Stephanodiscaceae</taxon>
        <taxon>Stephanodiscus</taxon>
    </lineage>
</organism>
<accession>A0ABD3P4J8</accession>
<gene>
    <name evidence="1" type="ORF">ACHAW5_006734</name>
</gene>
<dbReference type="Proteomes" id="UP001530315">
    <property type="component" value="Unassembled WGS sequence"/>
</dbReference>
<keyword evidence="2" id="KW-1185">Reference proteome</keyword>
<evidence type="ECO:0000313" key="1">
    <source>
        <dbReference type="EMBL" id="KAL3782738.1"/>
    </source>
</evidence>